<organism evidence="2 3">
    <name type="scientific">Swaminathania salitolerans</name>
    <dbReference type="NCBI Taxonomy" id="182838"/>
    <lineage>
        <taxon>Bacteria</taxon>
        <taxon>Pseudomonadati</taxon>
        <taxon>Pseudomonadota</taxon>
        <taxon>Alphaproteobacteria</taxon>
        <taxon>Acetobacterales</taxon>
        <taxon>Acetobacteraceae</taxon>
        <taxon>Swaminathania</taxon>
    </lineage>
</organism>
<dbReference type="Proteomes" id="UP000321405">
    <property type="component" value="Unassembled WGS sequence"/>
</dbReference>
<dbReference type="GO" id="GO:0016787">
    <property type="term" value="F:hydrolase activity"/>
    <property type="evidence" value="ECO:0007669"/>
    <property type="project" value="UniProtKB-KW"/>
</dbReference>
<dbReference type="InterPro" id="IPR029058">
    <property type="entry name" value="AB_hydrolase_fold"/>
</dbReference>
<keyword evidence="1" id="KW-0812">Transmembrane</keyword>
<comment type="caution">
    <text evidence="2">The sequence shown here is derived from an EMBL/GenBank/DDBJ whole genome shotgun (WGS) entry which is preliminary data.</text>
</comment>
<dbReference type="SUPFAM" id="SSF53474">
    <property type="entry name" value="alpha/beta-Hydrolases"/>
    <property type="match status" value="1"/>
</dbReference>
<keyword evidence="3" id="KW-1185">Reference proteome</keyword>
<evidence type="ECO:0000256" key="1">
    <source>
        <dbReference type="SAM" id="Phobius"/>
    </source>
</evidence>
<evidence type="ECO:0000313" key="3">
    <source>
        <dbReference type="Proteomes" id="UP000321405"/>
    </source>
</evidence>
<dbReference type="RefSeq" id="WP_147093524.1">
    <property type="nucleotide sequence ID" value="NZ_BJVC01000003.1"/>
</dbReference>
<proteinExistence type="predicted"/>
<dbReference type="Gene3D" id="3.40.50.1820">
    <property type="entry name" value="alpha/beta hydrolase"/>
    <property type="match status" value="1"/>
</dbReference>
<feature type="transmembrane region" description="Helical" evidence="1">
    <location>
        <begin position="6"/>
        <end position="26"/>
    </location>
</feature>
<protein>
    <submittedName>
        <fullName evidence="2">Alpha/beta hydrolase</fullName>
    </submittedName>
</protein>
<evidence type="ECO:0000313" key="2">
    <source>
        <dbReference type="EMBL" id="GEL02436.1"/>
    </source>
</evidence>
<gene>
    <name evidence="2" type="ORF">SSA02_15990</name>
</gene>
<dbReference type="OrthoDB" id="9798884at2"/>
<name>A0A511BQ15_9PROT</name>
<dbReference type="PANTHER" id="PTHR12277:SF81">
    <property type="entry name" value="PROTEIN ABHD13"/>
    <property type="match status" value="1"/>
</dbReference>
<dbReference type="EMBL" id="BJVC01000003">
    <property type="protein sequence ID" value="GEL02436.1"/>
    <property type="molecule type" value="Genomic_DNA"/>
</dbReference>
<reference evidence="2 3" key="1">
    <citation type="submission" date="2019-07" db="EMBL/GenBank/DDBJ databases">
        <title>Whole genome shotgun sequence of Swaminathania salitolerans NBRC 104436.</title>
        <authorList>
            <person name="Hosoyama A."/>
            <person name="Uohara A."/>
            <person name="Ohji S."/>
            <person name="Ichikawa N."/>
        </authorList>
    </citation>
    <scope>NUCLEOTIDE SEQUENCE [LARGE SCALE GENOMIC DNA]</scope>
    <source>
        <strain evidence="2 3">NBRC 104436</strain>
    </source>
</reference>
<sequence length="276" mass="29403">MLSRLLIVTLAALVAIYGLCMIVLYLRQDRLVFPAGTQKLGAPDAAIPGAYAITLVTKDGVTLDAWYKPPASGAPVLVYLHGNAGSLATRGRRLAMLAEGKTGLLGVEYRGYAGNPGKPSQTGLVRDAAAAMTFLHERGIAPRRIVLYGESLGTYVAVKTALDWPVAGVVLDSPYTSVADVAAKRYPYAPVRALIRNRFDTDRIVGGLRVPLLVIRTTQDRTVPPEESLALFEAAPEPKEVWTTARGTHSSVLENGGLGPVLRFVTRVTASPATSP</sequence>
<dbReference type="PANTHER" id="PTHR12277">
    <property type="entry name" value="ALPHA/BETA HYDROLASE DOMAIN-CONTAINING PROTEIN"/>
    <property type="match status" value="1"/>
</dbReference>
<keyword evidence="1" id="KW-1133">Transmembrane helix</keyword>
<keyword evidence="2" id="KW-0378">Hydrolase</keyword>
<keyword evidence="1" id="KW-0472">Membrane</keyword>
<accession>A0A511BQ15</accession>
<dbReference type="AlphaFoldDB" id="A0A511BQ15"/>